<dbReference type="InterPro" id="IPR035396">
    <property type="entry name" value="Bac_rhamnosid6H"/>
</dbReference>
<proteinExistence type="predicted"/>
<dbReference type="Gene3D" id="2.60.420.10">
    <property type="entry name" value="Maltose phosphorylase, domain 3"/>
    <property type="match status" value="1"/>
</dbReference>
<sequence length="713" mass="77046">MLKAIVPGFLLTSLVHGAKYQEYILASGSRELHPVSVYQVNGTVQHASSLTGDSAGSVIFEGIASVTYDFGKNIAGLVTLQVGDVDRNQYIGVSFTESSLWISGEGCDATADDGIDEALWWFATGPGNYTVSREHERGGFRYLSVLHNTTGGLELERITVHFTPMPHWGDNQLDQYTGYFHCDDELLNRVWYAGAYTNQMCTIDPRHGNSLVHLREELGPDPPPQTWYNNYTIANGSSVLVDGAKRDRLVWPGDMAIAVPSIFVSYNDLPTIANSLDSLFARQLPNGTLPYAGFPFPMVYSATYHLYNLIGVADYYVYSGDLDYVRNKWDAWKRGLNFSLGFIDESGLMNVTSPNDWLRFGMGGHNIEANSILYYTTYKGVMLGQVLGEDQSLLDSWQKAAEGVKAAANSRLWNAETGLYVDNETTILSPQDGNSWAIVANLTDSTEKNSQISQALASRWTEYGAPSPEAADAVSPFISGFEIQAHAVAGNATAALDLIKLEWGYMLDYKYMTNSTFIEGYLADGSLHYPPYTNDPRISHAHGWATGPTSLLSMYIAGLQPTSAGGATWELKPQVGDLKYVDAGYHTKFGEYSVTINATDNGQLSCIRLSTPPGTVGSINLAGVGSGSLVNTNGTVVTLNNKGVATHVPGGSWSLAGNGTRGDECSNATYRGGGRNGNGTPSPPPAYTGAGTSTTFTTSLLLILLVTLIKSAF</sequence>
<comment type="caution">
    <text evidence="4">The sequence shown here is derived from an EMBL/GenBank/DDBJ whole genome shotgun (WGS) entry which is preliminary data.</text>
</comment>
<reference evidence="4" key="1">
    <citation type="journal article" date="2020" name="Stud. Mycol.">
        <title>101 Dothideomycetes genomes: a test case for predicting lifestyles and emergence of pathogens.</title>
        <authorList>
            <person name="Haridas S."/>
            <person name="Albert R."/>
            <person name="Binder M."/>
            <person name="Bloem J."/>
            <person name="Labutti K."/>
            <person name="Salamov A."/>
            <person name="Andreopoulos B."/>
            <person name="Baker S."/>
            <person name="Barry K."/>
            <person name="Bills G."/>
            <person name="Bluhm B."/>
            <person name="Cannon C."/>
            <person name="Castanera R."/>
            <person name="Culley D."/>
            <person name="Daum C."/>
            <person name="Ezra D."/>
            <person name="Gonzalez J."/>
            <person name="Henrissat B."/>
            <person name="Kuo A."/>
            <person name="Liang C."/>
            <person name="Lipzen A."/>
            <person name="Lutzoni F."/>
            <person name="Magnuson J."/>
            <person name="Mondo S."/>
            <person name="Nolan M."/>
            <person name="Ohm R."/>
            <person name="Pangilinan J."/>
            <person name="Park H.-J."/>
            <person name="Ramirez L."/>
            <person name="Alfaro M."/>
            <person name="Sun H."/>
            <person name="Tritt A."/>
            <person name="Yoshinaga Y."/>
            <person name="Zwiers L.-H."/>
            <person name="Turgeon B."/>
            <person name="Goodwin S."/>
            <person name="Spatafora J."/>
            <person name="Crous P."/>
            <person name="Grigoriev I."/>
        </authorList>
    </citation>
    <scope>NUCLEOTIDE SEQUENCE</scope>
    <source>
        <strain evidence="4">CBS 116435</strain>
    </source>
</reference>
<dbReference type="Proteomes" id="UP000799441">
    <property type="component" value="Unassembled WGS sequence"/>
</dbReference>
<feature type="signal peptide" evidence="2">
    <location>
        <begin position="1"/>
        <end position="17"/>
    </location>
</feature>
<evidence type="ECO:0000313" key="4">
    <source>
        <dbReference type="EMBL" id="KAF2724921.1"/>
    </source>
</evidence>
<feature type="domain" description="Alpha-L-rhamnosidase six-hairpin glycosidase" evidence="3">
    <location>
        <begin position="234"/>
        <end position="464"/>
    </location>
</feature>
<dbReference type="GO" id="GO:0016787">
    <property type="term" value="F:hydrolase activity"/>
    <property type="evidence" value="ECO:0007669"/>
    <property type="project" value="UniProtKB-KW"/>
</dbReference>
<gene>
    <name evidence="4" type="ORF">K431DRAFT_261261</name>
</gene>
<dbReference type="Pfam" id="PF17389">
    <property type="entry name" value="Bac_rhamnosid6H"/>
    <property type="match status" value="1"/>
</dbReference>
<evidence type="ECO:0000256" key="1">
    <source>
        <dbReference type="SAM" id="MobiDB-lite"/>
    </source>
</evidence>
<evidence type="ECO:0000313" key="5">
    <source>
        <dbReference type="Proteomes" id="UP000799441"/>
    </source>
</evidence>
<dbReference type="InterPro" id="IPR008928">
    <property type="entry name" value="6-hairpin_glycosidase_sf"/>
</dbReference>
<keyword evidence="5" id="KW-1185">Reference proteome</keyword>
<evidence type="ECO:0000256" key="2">
    <source>
        <dbReference type="SAM" id="SignalP"/>
    </source>
</evidence>
<dbReference type="PANTHER" id="PTHR34987:SF6">
    <property type="entry name" value="ALPHA-L-RHAMNOSIDASE SIX-HAIRPIN GLYCOSIDASE DOMAIN-CONTAINING PROTEIN"/>
    <property type="match status" value="1"/>
</dbReference>
<evidence type="ECO:0000259" key="3">
    <source>
        <dbReference type="Pfam" id="PF17389"/>
    </source>
</evidence>
<dbReference type="Gene3D" id="1.50.10.10">
    <property type="match status" value="1"/>
</dbReference>
<feature type="chain" id="PRO_5040131802" evidence="2">
    <location>
        <begin position="18"/>
        <end position="713"/>
    </location>
</feature>
<accession>A0A9P4UTN5</accession>
<name>A0A9P4UTN5_9PEZI</name>
<keyword evidence="4" id="KW-0378">Hydrolase</keyword>
<keyword evidence="2" id="KW-0732">Signal</keyword>
<organism evidence="4 5">
    <name type="scientific">Polychaeton citri CBS 116435</name>
    <dbReference type="NCBI Taxonomy" id="1314669"/>
    <lineage>
        <taxon>Eukaryota</taxon>
        <taxon>Fungi</taxon>
        <taxon>Dikarya</taxon>
        <taxon>Ascomycota</taxon>
        <taxon>Pezizomycotina</taxon>
        <taxon>Dothideomycetes</taxon>
        <taxon>Dothideomycetidae</taxon>
        <taxon>Capnodiales</taxon>
        <taxon>Capnodiaceae</taxon>
        <taxon>Polychaeton</taxon>
    </lineage>
</organism>
<feature type="region of interest" description="Disordered" evidence="1">
    <location>
        <begin position="669"/>
        <end position="691"/>
    </location>
</feature>
<dbReference type="GO" id="GO:0005975">
    <property type="term" value="P:carbohydrate metabolic process"/>
    <property type="evidence" value="ECO:0007669"/>
    <property type="project" value="InterPro"/>
</dbReference>
<dbReference type="OrthoDB" id="10036721at2759"/>
<dbReference type="PANTHER" id="PTHR34987">
    <property type="entry name" value="C, PUTATIVE (AFU_ORTHOLOGUE AFUA_3G02880)-RELATED"/>
    <property type="match status" value="1"/>
</dbReference>
<dbReference type="EMBL" id="MU003769">
    <property type="protein sequence ID" value="KAF2724921.1"/>
    <property type="molecule type" value="Genomic_DNA"/>
</dbReference>
<dbReference type="InterPro" id="IPR012341">
    <property type="entry name" value="6hp_glycosidase-like_sf"/>
</dbReference>
<dbReference type="SUPFAM" id="SSF48208">
    <property type="entry name" value="Six-hairpin glycosidases"/>
    <property type="match status" value="1"/>
</dbReference>
<dbReference type="AlphaFoldDB" id="A0A9P4UTN5"/>
<protein>
    <submittedName>
        <fullName evidence="4">Glycoside hydrolase family 78 protein</fullName>
    </submittedName>
</protein>